<keyword evidence="3" id="KW-0663">Pyridoxal phosphate</keyword>
<evidence type="ECO:0000256" key="5">
    <source>
        <dbReference type="ARBA" id="ARBA00037974"/>
    </source>
</evidence>
<dbReference type="SUPFAM" id="SSF53383">
    <property type="entry name" value="PLP-dependent transferases"/>
    <property type="match status" value="1"/>
</dbReference>
<evidence type="ECO:0000313" key="8">
    <source>
        <dbReference type="Proteomes" id="UP000005777"/>
    </source>
</evidence>
<feature type="domain" description="Aminotransferase class I/classII large" evidence="6">
    <location>
        <begin position="49"/>
        <end position="390"/>
    </location>
</feature>
<keyword evidence="4" id="KW-0456">Lyase</keyword>
<dbReference type="HOGENOM" id="CLU_017584_15_0_11"/>
<dbReference type="InterPro" id="IPR027619">
    <property type="entry name" value="C-S_lyase_PatB-like"/>
</dbReference>
<dbReference type="InterPro" id="IPR051798">
    <property type="entry name" value="Class-II_PLP-Dep_Aminotrans"/>
</dbReference>
<comment type="similarity">
    <text evidence="5">Belongs to the class-II pyridoxal-phosphate-dependent aminotransferase family. MalY/PatB cystathionine beta-lyase subfamily.</text>
</comment>
<organism evidence="7 8">
    <name type="scientific">Scardovia inopinata F0304</name>
    <dbReference type="NCBI Taxonomy" id="641146"/>
    <lineage>
        <taxon>Bacteria</taxon>
        <taxon>Bacillati</taxon>
        <taxon>Actinomycetota</taxon>
        <taxon>Actinomycetes</taxon>
        <taxon>Bifidobacteriales</taxon>
        <taxon>Bifidobacteriaceae</taxon>
        <taxon>Scardovia</taxon>
    </lineage>
</organism>
<accession>W5IJ37</accession>
<dbReference type="PANTHER" id="PTHR43525:SF1">
    <property type="entry name" value="PROTEIN MALY"/>
    <property type="match status" value="1"/>
</dbReference>
<dbReference type="InterPro" id="IPR015422">
    <property type="entry name" value="PyrdxlP-dep_Trfase_small"/>
</dbReference>
<dbReference type="InterPro" id="IPR004839">
    <property type="entry name" value="Aminotransferase_I/II_large"/>
</dbReference>
<evidence type="ECO:0000259" key="6">
    <source>
        <dbReference type="Pfam" id="PF00155"/>
    </source>
</evidence>
<sequence length="403" mass="44726">MTDTISHASEACDHDSSSRPFPFEAVDRSQIDSVKWSTKPHELPMWVADMDFATAPAIVDAVRERVSNPTYGYSLVPDEFGQTIAAWWRQEYQTQINPADVIFAAGVIPAISSAIRSLTNPGEKIVVQSPVYNNFYTSIINNGRQVCDAPLIYQAGEYSMDFAALEEAFSDPLTTMMILCNPQNPTGNIWSADDLAIIAQLAKDHHVIVVSDEIHCDIRRPGLAHTPFASVYPAAREVAVTCNSPSKAFNIAGLHSAYLVVSTDWIRRRVQAQLIRDGVAEPTVFSCPAAIAAYAHSRDWLRAVNHYIQENKDYARTKLSKNLPNLHIPRSDATYLLWLDCRAFTSDADLLSRQIREQTGLYLSSGKMYGPSGAAFLRMNLGTSRTLVEDGTDRLIQALSRQQ</sequence>
<dbReference type="CDD" id="cd00609">
    <property type="entry name" value="AAT_like"/>
    <property type="match status" value="1"/>
</dbReference>
<evidence type="ECO:0000256" key="3">
    <source>
        <dbReference type="ARBA" id="ARBA00022898"/>
    </source>
</evidence>
<dbReference type="GO" id="GO:0047804">
    <property type="term" value="F:cysteine-S-conjugate beta-lyase activity"/>
    <property type="evidence" value="ECO:0007669"/>
    <property type="project" value="UniProtKB-EC"/>
</dbReference>
<name>W5IJ37_SCAIO</name>
<dbReference type="AlphaFoldDB" id="W5IJ37"/>
<dbReference type="Proteomes" id="UP000005777">
    <property type="component" value="Unassembled WGS sequence"/>
</dbReference>
<comment type="cofactor">
    <cofactor evidence="1">
        <name>pyridoxal 5'-phosphate</name>
        <dbReference type="ChEBI" id="CHEBI:597326"/>
    </cofactor>
</comment>
<dbReference type="GO" id="GO:0030170">
    <property type="term" value="F:pyridoxal phosphate binding"/>
    <property type="evidence" value="ECO:0007669"/>
    <property type="project" value="InterPro"/>
</dbReference>
<evidence type="ECO:0000256" key="4">
    <source>
        <dbReference type="ARBA" id="ARBA00023239"/>
    </source>
</evidence>
<dbReference type="RefSeq" id="WP_006293040.1">
    <property type="nucleotide sequence ID" value="NZ_GG770225.1"/>
</dbReference>
<reference evidence="7 8" key="1">
    <citation type="submission" date="2012-01" db="EMBL/GenBank/DDBJ databases">
        <title>The Genome Sequence of Scardovia inopinata F0304.</title>
        <authorList>
            <consortium name="The Broad Institute Genome Sequencing Platform"/>
            <person name="Ward D."/>
            <person name="Earl A."/>
            <person name="Feldgarden M."/>
            <person name="Gevers D."/>
            <person name="Young S."/>
            <person name="Zeng Q."/>
            <person name="Koehrsen M."/>
            <person name="Alvarado L."/>
            <person name="Berlin A.M."/>
            <person name="Borenstein D."/>
            <person name="Chapman S.B."/>
            <person name="Chen Z."/>
            <person name="Engels R."/>
            <person name="Freedman E."/>
            <person name="Gellesch M."/>
            <person name="Goldberg J."/>
            <person name="Griggs A."/>
            <person name="Gujja S."/>
            <person name="Heilman E.R."/>
            <person name="Heiman D.I."/>
            <person name="Hepburn T.A."/>
            <person name="Howarth C."/>
            <person name="Jen D."/>
            <person name="Larson L."/>
            <person name="Mehta T."/>
            <person name="Park D."/>
            <person name="Pearson M."/>
            <person name="Richards J."/>
            <person name="Roberts A."/>
            <person name="Saif S."/>
            <person name="Shea T.D."/>
            <person name="Shenoy N."/>
            <person name="Sisk P."/>
            <person name="Stolte C."/>
            <person name="Sykes S.N."/>
            <person name="Walk T."/>
            <person name="White J."/>
            <person name="Yandava C."/>
            <person name="Izard J."/>
            <person name="Baranova O.V."/>
            <person name="Blanton J.M."/>
            <person name="Tanner A.C."/>
            <person name="Dewhirst F."/>
            <person name="Haas B."/>
            <person name="Nusbaum C."/>
            <person name="Birren B."/>
        </authorList>
    </citation>
    <scope>NUCLEOTIDE SEQUENCE [LARGE SCALE GENOMIC DNA]</scope>
    <source>
        <strain evidence="7 8">F0304</strain>
    </source>
</reference>
<evidence type="ECO:0000256" key="2">
    <source>
        <dbReference type="ARBA" id="ARBA00012224"/>
    </source>
</evidence>
<dbReference type="Gene3D" id="3.90.1150.10">
    <property type="entry name" value="Aspartate Aminotransferase, domain 1"/>
    <property type="match status" value="1"/>
</dbReference>
<evidence type="ECO:0000313" key="7">
    <source>
        <dbReference type="EMBL" id="EFG27041.1"/>
    </source>
</evidence>
<dbReference type="Gene3D" id="3.40.640.10">
    <property type="entry name" value="Type I PLP-dependent aspartate aminotransferase-like (Major domain)"/>
    <property type="match status" value="1"/>
</dbReference>
<dbReference type="EMBL" id="ADCX01000003">
    <property type="protein sequence ID" value="EFG27041.1"/>
    <property type="molecule type" value="Genomic_DNA"/>
</dbReference>
<evidence type="ECO:0000256" key="1">
    <source>
        <dbReference type="ARBA" id="ARBA00001933"/>
    </source>
</evidence>
<dbReference type="InterPro" id="IPR015421">
    <property type="entry name" value="PyrdxlP-dep_Trfase_major"/>
</dbReference>
<dbReference type="Pfam" id="PF00155">
    <property type="entry name" value="Aminotran_1_2"/>
    <property type="match status" value="1"/>
</dbReference>
<dbReference type="NCBIfam" id="TIGR04350">
    <property type="entry name" value="C_S_lyase_PatB"/>
    <property type="match status" value="1"/>
</dbReference>
<dbReference type="PANTHER" id="PTHR43525">
    <property type="entry name" value="PROTEIN MALY"/>
    <property type="match status" value="1"/>
</dbReference>
<dbReference type="EC" id="4.4.1.13" evidence="2"/>
<protein>
    <recommendedName>
        <fullName evidence="2">cysteine-S-conjugate beta-lyase</fullName>
        <ecNumber evidence="2">4.4.1.13</ecNumber>
    </recommendedName>
</protein>
<proteinExistence type="inferred from homology"/>
<keyword evidence="8" id="KW-1185">Reference proteome</keyword>
<gene>
    <name evidence="7" type="ORF">HMPREF9020_00673</name>
</gene>
<dbReference type="eggNOG" id="COG1168">
    <property type="taxonomic scope" value="Bacteria"/>
</dbReference>
<comment type="caution">
    <text evidence="7">The sequence shown here is derived from an EMBL/GenBank/DDBJ whole genome shotgun (WGS) entry which is preliminary data.</text>
</comment>
<dbReference type="InterPro" id="IPR015424">
    <property type="entry name" value="PyrdxlP-dep_Trfase"/>
</dbReference>